<dbReference type="AlphaFoldDB" id="A0A953I3Z5"/>
<protein>
    <submittedName>
        <fullName evidence="2">Uncharacterized protein</fullName>
    </submittedName>
</protein>
<gene>
    <name evidence="2" type="ORF">CWE10_17675</name>
</gene>
<accession>A0A953I3Z5</accession>
<dbReference type="Proteomes" id="UP000732377">
    <property type="component" value="Unassembled WGS sequence"/>
</dbReference>
<evidence type="ECO:0000313" key="2">
    <source>
        <dbReference type="EMBL" id="MBY6277982.1"/>
    </source>
</evidence>
<comment type="similarity">
    <text evidence="1">Belongs to the UPF0236 family.</text>
</comment>
<comment type="caution">
    <text evidence="2">The sequence shown here is derived from an EMBL/GenBank/DDBJ whole genome shotgun (WGS) entry which is preliminary data.</text>
</comment>
<evidence type="ECO:0000256" key="1">
    <source>
        <dbReference type="ARBA" id="ARBA00006539"/>
    </source>
</evidence>
<name>A0A953I3Z5_SYMTR</name>
<dbReference type="InterPro" id="IPR009620">
    <property type="entry name" value="UPF0236"/>
</dbReference>
<dbReference type="Pfam" id="PF06782">
    <property type="entry name" value="UPF0236"/>
    <property type="match status" value="1"/>
</dbReference>
<sequence length="80" mass="9224">MYRHLQLARLRCPICSRGGEFYLADIGDPRSHSPFSFEELESGVWQQVVECFREVLVEALSRVDTLLYDIAREEPAGDHL</sequence>
<organism evidence="2 3">
    <name type="scientific">Symbiobacterium thermophilum</name>
    <dbReference type="NCBI Taxonomy" id="2734"/>
    <lineage>
        <taxon>Bacteria</taxon>
        <taxon>Bacillati</taxon>
        <taxon>Bacillota</taxon>
        <taxon>Clostridia</taxon>
        <taxon>Eubacteriales</taxon>
        <taxon>Symbiobacteriaceae</taxon>
        <taxon>Symbiobacterium</taxon>
    </lineage>
</organism>
<reference evidence="2" key="1">
    <citation type="submission" date="2017-11" db="EMBL/GenBank/DDBJ databases">
        <title>Three new genomes from thermophilic consortium.</title>
        <authorList>
            <person name="Quaggio R."/>
            <person name="Amgarten D."/>
            <person name="Setubal J.C."/>
        </authorList>
    </citation>
    <scope>NUCLEOTIDE SEQUENCE</scope>
    <source>
        <strain evidence="2">ZCTH01-B2</strain>
    </source>
</reference>
<evidence type="ECO:0000313" key="3">
    <source>
        <dbReference type="Proteomes" id="UP000732377"/>
    </source>
</evidence>
<proteinExistence type="inferred from homology"/>
<dbReference type="EMBL" id="PIUK01000300">
    <property type="protein sequence ID" value="MBY6277982.1"/>
    <property type="molecule type" value="Genomic_DNA"/>
</dbReference>